<dbReference type="EMBL" id="QBKQ01000001">
    <property type="protein sequence ID" value="PTX44801.1"/>
    <property type="molecule type" value="Genomic_DNA"/>
</dbReference>
<reference evidence="2 3" key="1">
    <citation type="submission" date="2018-04" db="EMBL/GenBank/DDBJ databases">
        <title>Genomic Encyclopedia of Archaeal and Bacterial Type Strains, Phase II (KMG-II): from individual species to whole genera.</title>
        <authorList>
            <person name="Goeker M."/>
        </authorList>
    </citation>
    <scope>NUCLEOTIDE SEQUENCE [LARGE SCALE GENOMIC DNA]</scope>
    <source>
        <strain evidence="2 3">DSM 23082</strain>
    </source>
</reference>
<sequence length="192" mass="22581">MKKSAFLFYFLIIFAGSSYSQNIESYDLQLLVMGMLKDYKMEYSKSHDATFLIVGKRISTDKLSTKDSIEVNNVMKKNVWNARSKKHFAQLLDKYNTYKTDTVIVKPEDSIRHKVDDFVKNWSDLKRNVETNPDKNIGLDGYTLRLSLESKLIYYEDIDVRSPDSHYYPEILELITEIENYYKRSVKDPVLD</sequence>
<evidence type="ECO:0000313" key="3">
    <source>
        <dbReference type="Proteomes" id="UP000244174"/>
    </source>
</evidence>
<feature type="signal peptide" evidence="1">
    <location>
        <begin position="1"/>
        <end position="20"/>
    </location>
</feature>
<organism evidence="2 3">
    <name type="scientific">Christiangramia gaetbulicola</name>
    <dbReference type="NCBI Taxonomy" id="703340"/>
    <lineage>
        <taxon>Bacteria</taxon>
        <taxon>Pseudomonadati</taxon>
        <taxon>Bacteroidota</taxon>
        <taxon>Flavobacteriia</taxon>
        <taxon>Flavobacteriales</taxon>
        <taxon>Flavobacteriaceae</taxon>
        <taxon>Christiangramia</taxon>
    </lineage>
</organism>
<protein>
    <submittedName>
        <fullName evidence="2">Uncharacterized protein</fullName>
    </submittedName>
</protein>
<accession>A0A2T6ALV7</accession>
<keyword evidence="3" id="KW-1185">Reference proteome</keyword>
<comment type="caution">
    <text evidence="2">The sequence shown here is derived from an EMBL/GenBank/DDBJ whole genome shotgun (WGS) entry which is preliminary data.</text>
</comment>
<dbReference type="OrthoDB" id="1449771at2"/>
<dbReference type="Proteomes" id="UP000244174">
    <property type="component" value="Unassembled WGS sequence"/>
</dbReference>
<gene>
    <name evidence="2" type="ORF">C8P64_0783</name>
</gene>
<dbReference type="RefSeq" id="WP_108170722.1">
    <property type="nucleotide sequence ID" value="NZ_QBKQ01000001.1"/>
</dbReference>
<proteinExistence type="predicted"/>
<name>A0A2T6ALV7_9FLAO</name>
<evidence type="ECO:0000313" key="2">
    <source>
        <dbReference type="EMBL" id="PTX44801.1"/>
    </source>
</evidence>
<evidence type="ECO:0000256" key="1">
    <source>
        <dbReference type="SAM" id="SignalP"/>
    </source>
</evidence>
<dbReference type="AlphaFoldDB" id="A0A2T6ALV7"/>
<feature type="chain" id="PRO_5015499557" evidence="1">
    <location>
        <begin position="21"/>
        <end position="192"/>
    </location>
</feature>
<keyword evidence="1" id="KW-0732">Signal</keyword>